<organism evidence="1 2">
    <name type="scientific">Candidatus Scatavimonas merdigallinarum</name>
    <dbReference type="NCBI Taxonomy" id="2840914"/>
    <lineage>
        <taxon>Bacteria</taxon>
        <taxon>Bacillati</taxon>
        <taxon>Bacillota</taxon>
        <taxon>Clostridia</taxon>
        <taxon>Eubacteriales</taxon>
        <taxon>Oscillospiraceae</taxon>
        <taxon>Oscillospiraceae incertae sedis</taxon>
        <taxon>Candidatus Scatavimonas</taxon>
    </lineage>
</organism>
<comment type="caution">
    <text evidence="1">The sequence shown here is derived from an EMBL/GenBank/DDBJ whole genome shotgun (WGS) entry which is preliminary data.</text>
</comment>
<dbReference type="EMBL" id="DVFW01000028">
    <property type="protein sequence ID" value="HIQ80853.1"/>
    <property type="molecule type" value="Genomic_DNA"/>
</dbReference>
<reference evidence="1" key="2">
    <citation type="journal article" date="2021" name="PeerJ">
        <title>Extensive microbial diversity within the chicken gut microbiome revealed by metagenomics and culture.</title>
        <authorList>
            <person name="Gilroy R."/>
            <person name="Ravi A."/>
            <person name="Getino M."/>
            <person name="Pursley I."/>
            <person name="Horton D.L."/>
            <person name="Alikhan N.F."/>
            <person name="Baker D."/>
            <person name="Gharbi K."/>
            <person name="Hall N."/>
            <person name="Watson M."/>
            <person name="Adriaenssens E.M."/>
            <person name="Foster-Nyarko E."/>
            <person name="Jarju S."/>
            <person name="Secka A."/>
            <person name="Antonio M."/>
            <person name="Oren A."/>
            <person name="Chaudhuri R.R."/>
            <person name="La Ragione R."/>
            <person name="Hildebrand F."/>
            <person name="Pallen M.J."/>
        </authorList>
    </citation>
    <scope>NUCLEOTIDE SEQUENCE</scope>
    <source>
        <strain evidence="1">ChiSjej1B19-3389</strain>
    </source>
</reference>
<dbReference type="AlphaFoldDB" id="A0A9D0ZHQ0"/>
<protein>
    <submittedName>
        <fullName evidence="1">Helix-turn-helix domain-containing protein</fullName>
    </submittedName>
</protein>
<evidence type="ECO:0000313" key="2">
    <source>
        <dbReference type="Proteomes" id="UP000886787"/>
    </source>
</evidence>
<reference evidence="1" key="1">
    <citation type="submission" date="2020-10" db="EMBL/GenBank/DDBJ databases">
        <authorList>
            <person name="Gilroy R."/>
        </authorList>
    </citation>
    <scope>NUCLEOTIDE SEQUENCE</scope>
    <source>
        <strain evidence="1">ChiSjej1B19-3389</strain>
    </source>
</reference>
<evidence type="ECO:0000313" key="1">
    <source>
        <dbReference type="EMBL" id="HIQ80853.1"/>
    </source>
</evidence>
<proteinExistence type="predicted"/>
<name>A0A9D0ZHQ0_9FIRM</name>
<sequence>MHISYKPLWHTLVRICETLNCGILDVIELEPDEITAEITE</sequence>
<accession>A0A9D0ZHQ0</accession>
<gene>
    <name evidence="1" type="ORF">IAD32_06165</name>
</gene>
<dbReference type="Proteomes" id="UP000886787">
    <property type="component" value="Unassembled WGS sequence"/>
</dbReference>